<dbReference type="GO" id="GO:0005634">
    <property type="term" value="C:nucleus"/>
    <property type="evidence" value="ECO:0007669"/>
    <property type="project" value="UniProtKB-SubCell"/>
</dbReference>
<dbReference type="FunFam" id="1.10.10.10:FF:000367">
    <property type="entry name" value="Heat stress transcription factor A-8"/>
    <property type="match status" value="1"/>
</dbReference>
<evidence type="ECO:0000256" key="7">
    <source>
        <dbReference type="ARBA" id="ARBA00023163"/>
    </source>
</evidence>
<keyword evidence="11" id="KW-0175">Coiled coil</keyword>
<sequence length="264" mass="30712">MEPSSSNRARSMPVPMEEGGPCPFLRKTFEAVDDPNTNHIVSWNRGGISFVVWDPHSFSATILPLYFKHNNFSSFVRQLNTYGFRKIEAERWEFMNEGFLMGQRGLLKSIKRKTSSSAPPSLHNSQPDDPCVELRQERHVLMMEISRLRQQEQRARGYIEAMEQRINGTEKKQRHMMSFLRRAVQDPSLLQQLLEKQRKEAAIDQVKLEPVEHVSELEALALEMQGYGRQRIENVEKELDDGFWEELLMNNHNLVDGEEEANIL</sequence>
<organism evidence="13 14">
    <name type="scientific">Eutrema salsugineum</name>
    <name type="common">Saltwater cress</name>
    <name type="synonym">Sisymbrium salsugineum</name>
    <dbReference type="NCBI Taxonomy" id="72664"/>
    <lineage>
        <taxon>Eukaryota</taxon>
        <taxon>Viridiplantae</taxon>
        <taxon>Streptophyta</taxon>
        <taxon>Embryophyta</taxon>
        <taxon>Tracheophyta</taxon>
        <taxon>Spermatophyta</taxon>
        <taxon>Magnoliopsida</taxon>
        <taxon>eudicotyledons</taxon>
        <taxon>Gunneridae</taxon>
        <taxon>Pentapetalae</taxon>
        <taxon>rosids</taxon>
        <taxon>malvids</taxon>
        <taxon>Brassicales</taxon>
        <taxon>Brassicaceae</taxon>
        <taxon>Eutremeae</taxon>
        <taxon>Eutrema</taxon>
    </lineage>
</organism>
<name>V4LV22_EUTSA</name>
<feature type="coiled-coil region" evidence="11">
    <location>
        <begin position="131"/>
        <end position="165"/>
    </location>
</feature>
<dbReference type="Gramene" id="ESQ43738">
    <property type="protein sequence ID" value="ESQ43738"/>
    <property type="gene ID" value="EUTSA_v10006463mg"/>
</dbReference>
<keyword evidence="4" id="KW-0805">Transcription regulation</keyword>
<evidence type="ECO:0000256" key="11">
    <source>
        <dbReference type="SAM" id="Coils"/>
    </source>
</evidence>
<dbReference type="AlphaFoldDB" id="V4LV22"/>
<dbReference type="SUPFAM" id="SSF46785">
    <property type="entry name" value="Winged helix' DNA-binding domain"/>
    <property type="match status" value="1"/>
</dbReference>
<dbReference type="PROSITE" id="PS00434">
    <property type="entry name" value="HSF_DOMAIN"/>
    <property type="match status" value="1"/>
</dbReference>
<keyword evidence="5" id="KW-0346">Stress response</keyword>
<accession>V4LV22</accession>
<proteinExistence type="inferred from homology"/>
<evidence type="ECO:0000256" key="3">
    <source>
        <dbReference type="ARBA" id="ARBA00022553"/>
    </source>
</evidence>
<keyword evidence="6" id="KW-0238">DNA-binding</keyword>
<evidence type="ECO:0000313" key="13">
    <source>
        <dbReference type="EMBL" id="ESQ43738.1"/>
    </source>
</evidence>
<evidence type="ECO:0000259" key="12">
    <source>
        <dbReference type="PROSITE" id="PS00434"/>
    </source>
</evidence>
<dbReference type="GO" id="GO:0006357">
    <property type="term" value="P:regulation of transcription by RNA polymerase II"/>
    <property type="evidence" value="ECO:0007669"/>
    <property type="project" value="TreeGrafter"/>
</dbReference>
<dbReference type="GO" id="GO:0034605">
    <property type="term" value="P:cellular response to heat"/>
    <property type="evidence" value="ECO:0007669"/>
    <property type="project" value="TreeGrafter"/>
</dbReference>
<keyword evidence="8" id="KW-0539">Nucleus</keyword>
<dbReference type="GO" id="GO:0000978">
    <property type="term" value="F:RNA polymerase II cis-regulatory region sequence-specific DNA binding"/>
    <property type="evidence" value="ECO:0007669"/>
    <property type="project" value="TreeGrafter"/>
</dbReference>
<comment type="subunit">
    <text evidence="2">Homotrimer.</text>
</comment>
<comment type="function">
    <text evidence="9">Transcriptional activator that specifically binds DNA sequence 5'-AGAAnnTTCT-3' known as heat shock promoter elements (HSE).</text>
</comment>
<evidence type="ECO:0000256" key="10">
    <source>
        <dbReference type="ARBA" id="ARBA00061350"/>
    </source>
</evidence>
<gene>
    <name evidence="13" type="ORF">EUTSA_v10006463mg</name>
</gene>
<dbReference type="PANTHER" id="PTHR10015:SF449">
    <property type="entry name" value="HEAT STRESS TRANSCRIPTION FACTOR A-7B"/>
    <property type="match status" value="1"/>
</dbReference>
<comment type="similarity">
    <text evidence="10">Belongs to the HSF family. Class A subfamily.</text>
</comment>
<dbReference type="OMA" id="WEFMNEG"/>
<evidence type="ECO:0000256" key="9">
    <source>
        <dbReference type="ARBA" id="ARBA00054492"/>
    </source>
</evidence>
<dbReference type="KEGG" id="eus:EUTSA_v10006463mg"/>
<reference evidence="13 14" key="1">
    <citation type="journal article" date="2013" name="Front. Plant Sci.">
        <title>The Reference Genome of the Halophytic Plant Eutrema salsugineum.</title>
        <authorList>
            <person name="Yang R."/>
            <person name="Jarvis D.E."/>
            <person name="Chen H."/>
            <person name="Beilstein M.A."/>
            <person name="Grimwood J."/>
            <person name="Jenkins J."/>
            <person name="Shu S."/>
            <person name="Prochnik S."/>
            <person name="Xin M."/>
            <person name="Ma C."/>
            <person name="Schmutz J."/>
            <person name="Wing R.A."/>
            <person name="Mitchell-Olds T."/>
            <person name="Schumaker K.S."/>
            <person name="Wang X."/>
        </authorList>
    </citation>
    <scope>NUCLEOTIDE SEQUENCE [LARGE SCALE GENOMIC DNA]</scope>
</reference>
<evidence type="ECO:0000256" key="1">
    <source>
        <dbReference type="ARBA" id="ARBA00004123"/>
    </source>
</evidence>
<evidence type="ECO:0000256" key="4">
    <source>
        <dbReference type="ARBA" id="ARBA00023015"/>
    </source>
</evidence>
<dbReference type="Proteomes" id="UP000030689">
    <property type="component" value="Unassembled WGS sequence"/>
</dbReference>
<evidence type="ECO:0000256" key="8">
    <source>
        <dbReference type="ARBA" id="ARBA00023242"/>
    </source>
</evidence>
<comment type="subcellular location">
    <subcellularLocation>
        <location evidence="1">Nucleus</location>
    </subcellularLocation>
</comment>
<evidence type="ECO:0000256" key="6">
    <source>
        <dbReference type="ARBA" id="ARBA00023125"/>
    </source>
</evidence>
<keyword evidence="3" id="KW-0597">Phosphoprotein</keyword>
<protein>
    <recommendedName>
        <fullName evidence="12">HSF-type DNA-binding domain-containing protein</fullName>
    </recommendedName>
</protein>
<dbReference type="Gene3D" id="1.10.10.10">
    <property type="entry name" value="Winged helix-like DNA-binding domain superfamily/Winged helix DNA-binding domain"/>
    <property type="match status" value="1"/>
</dbReference>
<dbReference type="SMART" id="SM00415">
    <property type="entry name" value="HSF"/>
    <property type="match status" value="1"/>
</dbReference>
<dbReference type="InterPro" id="IPR036390">
    <property type="entry name" value="WH_DNA-bd_sf"/>
</dbReference>
<dbReference type="GO" id="GO:0003700">
    <property type="term" value="F:DNA-binding transcription factor activity"/>
    <property type="evidence" value="ECO:0007669"/>
    <property type="project" value="InterPro"/>
</dbReference>
<dbReference type="eggNOG" id="KOG0627">
    <property type="taxonomic scope" value="Eukaryota"/>
</dbReference>
<evidence type="ECO:0000256" key="2">
    <source>
        <dbReference type="ARBA" id="ARBA00011233"/>
    </source>
</evidence>
<evidence type="ECO:0000313" key="14">
    <source>
        <dbReference type="Proteomes" id="UP000030689"/>
    </source>
</evidence>
<dbReference type="PRINTS" id="PR00056">
    <property type="entry name" value="HSFDOMAIN"/>
</dbReference>
<dbReference type="EMBL" id="KI517455">
    <property type="protein sequence ID" value="ESQ43738.1"/>
    <property type="molecule type" value="Genomic_DNA"/>
</dbReference>
<dbReference type="Pfam" id="PF00447">
    <property type="entry name" value="HSF_DNA-bind"/>
    <property type="match status" value="1"/>
</dbReference>
<keyword evidence="14" id="KW-1185">Reference proteome</keyword>
<feature type="domain" description="HSF-type DNA-binding" evidence="12">
    <location>
        <begin position="63"/>
        <end position="87"/>
    </location>
</feature>
<dbReference type="InterPro" id="IPR036388">
    <property type="entry name" value="WH-like_DNA-bd_sf"/>
</dbReference>
<dbReference type="PANTHER" id="PTHR10015">
    <property type="entry name" value="HEAT SHOCK TRANSCRIPTION FACTOR"/>
    <property type="match status" value="1"/>
</dbReference>
<dbReference type="InterPro" id="IPR000232">
    <property type="entry name" value="HSF_DNA-bd"/>
</dbReference>
<evidence type="ECO:0000256" key="5">
    <source>
        <dbReference type="ARBA" id="ARBA00023016"/>
    </source>
</evidence>
<keyword evidence="7" id="KW-0804">Transcription</keyword>
<dbReference type="STRING" id="72664.V4LV22"/>